<dbReference type="AlphaFoldDB" id="A0AAV0QFR1"/>
<keyword evidence="3" id="KW-1185">Reference proteome</keyword>
<evidence type="ECO:0000256" key="1">
    <source>
        <dbReference type="SAM" id="MobiDB-lite"/>
    </source>
</evidence>
<gene>
    <name evidence="2" type="ORF">LITE_LOCUS43146</name>
</gene>
<dbReference type="Proteomes" id="UP001154282">
    <property type="component" value="Unassembled WGS sequence"/>
</dbReference>
<protein>
    <submittedName>
        <fullName evidence="2">Uncharacterized protein</fullName>
    </submittedName>
</protein>
<sequence length="26" mass="2998">MVSRSKNNDRIPFFSGRELSEIGRTT</sequence>
<reference evidence="2" key="1">
    <citation type="submission" date="2022-08" db="EMBL/GenBank/DDBJ databases">
        <authorList>
            <person name="Gutierrez-Valencia J."/>
        </authorList>
    </citation>
    <scope>NUCLEOTIDE SEQUENCE</scope>
</reference>
<dbReference type="EMBL" id="CAMGYJ010000009">
    <property type="protein sequence ID" value="CAI0544337.1"/>
    <property type="molecule type" value="Genomic_DNA"/>
</dbReference>
<comment type="caution">
    <text evidence="2">The sequence shown here is derived from an EMBL/GenBank/DDBJ whole genome shotgun (WGS) entry which is preliminary data.</text>
</comment>
<name>A0AAV0QFR1_9ROSI</name>
<evidence type="ECO:0000313" key="3">
    <source>
        <dbReference type="Proteomes" id="UP001154282"/>
    </source>
</evidence>
<proteinExistence type="predicted"/>
<evidence type="ECO:0000313" key="2">
    <source>
        <dbReference type="EMBL" id="CAI0544337.1"/>
    </source>
</evidence>
<accession>A0AAV0QFR1</accession>
<organism evidence="2 3">
    <name type="scientific">Linum tenue</name>
    <dbReference type="NCBI Taxonomy" id="586396"/>
    <lineage>
        <taxon>Eukaryota</taxon>
        <taxon>Viridiplantae</taxon>
        <taxon>Streptophyta</taxon>
        <taxon>Embryophyta</taxon>
        <taxon>Tracheophyta</taxon>
        <taxon>Spermatophyta</taxon>
        <taxon>Magnoliopsida</taxon>
        <taxon>eudicotyledons</taxon>
        <taxon>Gunneridae</taxon>
        <taxon>Pentapetalae</taxon>
        <taxon>rosids</taxon>
        <taxon>fabids</taxon>
        <taxon>Malpighiales</taxon>
        <taxon>Linaceae</taxon>
        <taxon>Linum</taxon>
    </lineage>
</organism>
<feature type="region of interest" description="Disordered" evidence="1">
    <location>
        <begin position="1"/>
        <end position="26"/>
    </location>
</feature>